<dbReference type="EMBL" id="CP007035">
    <property type="protein sequence ID" value="AHF14395.1"/>
    <property type="molecule type" value="Genomic_DNA"/>
</dbReference>
<dbReference type="InterPro" id="IPR006054">
    <property type="entry name" value="DnaQ"/>
</dbReference>
<feature type="domain" description="GIY-YIG" evidence="3">
    <location>
        <begin position="198"/>
        <end position="276"/>
    </location>
</feature>
<dbReference type="SMART" id="SM00479">
    <property type="entry name" value="EXOIII"/>
    <property type="match status" value="1"/>
</dbReference>
<dbReference type="GO" id="GO:0006289">
    <property type="term" value="P:nucleotide-excision repair"/>
    <property type="evidence" value="ECO:0007669"/>
    <property type="project" value="InterPro"/>
</dbReference>
<keyword evidence="5" id="KW-1185">Reference proteome</keyword>
<dbReference type="InterPro" id="IPR012337">
    <property type="entry name" value="RNaseH-like_sf"/>
</dbReference>
<evidence type="ECO:0000259" key="3">
    <source>
        <dbReference type="PROSITE" id="PS50164"/>
    </source>
</evidence>
<dbReference type="Gene3D" id="3.30.420.10">
    <property type="entry name" value="Ribonuclease H-like superfamily/Ribonuclease H"/>
    <property type="match status" value="1"/>
</dbReference>
<dbReference type="STRING" id="929713.NIASO_02755"/>
<sequence>MQYAIVDIETTGSYAAASGITEISIQVLDAEGIVVDRFESLVNPVQQIPSYIQALTGISNAMVADAPLFEAIAEQVYKLLQDKIFVAHSVNFDYSFVKSQLAYCGYELHTNKLCTVRLSRKIIPGHASYSLGKLCEALDIPHVNKHRAGGDTDATVALFQLLLLKDADGHIAKSLKRTSKEQVLPPNVPKTDFDQLPYTPGVYYFHDEKGKIVYVGKAKNIRYRVSSHFSNNSTTRQRQNFMRHIHHISFEECGTELMAAVKESTEIKRLWPRFNSAQKRREELYGIISYEDQNGYLRLGIEKMSRGMLLLNSYHHLEGAKASLRQLVHDFDLCPRLCFIGAALVDEKMHRVLCKGACEKKEPAESYNQRALEAIRHLKNLPSFAIIDKGVQQDERSCILVWKGSFYGMGFISEELQLEQPEQFRDFVTPYKENSTITNMLFAYAKRYPSKIIQFNHIV</sequence>
<dbReference type="HOGENOM" id="CLU_030720_1_0_10"/>
<dbReference type="SUPFAM" id="SSF53098">
    <property type="entry name" value="Ribonuclease H-like"/>
    <property type="match status" value="1"/>
</dbReference>
<dbReference type="RefSeq" id="WP_008583791.1">
    <property type="nucleotide sequence ID" value="NZ_CP007035.1"/>
</dbReference>
<dbReference type="PROSITE" id="PS50164">
    <property type="entry name" value="GIY_YIG"/>
    <property type="match status" value="1"/>
</dbReference>
<dbReference type="AlphaFoldDB" id="W0EU98"/>
<dbReference type="SUPFAM" id="SSF82771">
    <property type="entry name" value="GIY-YIG endonuclease"/>
    <property type="match status" value="1"/>
</dbReference>
<dbReference type="eggNOG" id="COG0322">
    <property type="taxonomic scope" value="Bacteria"/>
</dbReference>
<dbReference type="InterPro" id="IPR000305">
    <property type="entry name" value="GIY-YIG_endonuc"/>
</dbReference>
<dbReference type="InterPro" id="IPR035901">
    <property type="entry name" value="GIY-YIG_endonuc_sf"/>
</dbReference>
<proteinExistence type="predicted"/>
<dbReference type="CDD" id="cd06127">
    <property type="entry name" value="DEDDh"/>
    <property type="match status" value="1"/>
</dbReference>
<dbReference type="Gene3D" id="3.40.1440.10">
    <property type="entry name" value="GIY-YIG endonuclease"/>
    <property type="match status" value="1"/>
</dbReference>
<dbReference type="InterPro" id="IPR013520">
    <property type="entry name" value="Ribonucl_H"/>
</dbReference>
<dbReference type="OrthoDB" id="9803913at2"/>
<dbReference type="GO" id="GO:0045004">
    <property type="term" value="P:DNA replication proofreading"/>
    <property type="evidence" value="ECO:0007669"/>
    <property type="project" value="TreeGrafter"/>
</dbReference>
<accession>W0EU98</accession>
<protein>
    <submittedName>
        <fullName evidence="4">DNA polymerase III subunit epsilon</fullName>
    </submittedName>
</protein>
<name>W0EU98_9BACT</name>
<dbReference type="NCBIfam" id="TIGR00573">
    <property type="entry name" value="dnaq"/>
    <property type="match status" value="1"/>
</dbReference>
<dbReference type="GO" id="GO:0005829">
    <property type="term" value="C:cytosol"/>
    <property type="evidence" value="ECO:0007669"/>
    <property type="project" value="TreeGrafter"/>
</dbReference>
<dbReference type="KEGG" id="nso:NIASO_02755"/>
<reference evidence="4 5" key="1">
    <citation type="submission" date="2013-12" db="EMBL/GenBank/DDBJ databases">
        <authorList>
            <consortium name="DOE Joint Genome Institute"/>
            <person name="Eisen J."/>
            <person name="Huntemann M."/>
            <person name="Han J."/>
            <person name="Chen A."/>
            <person name="Kyrpides N."/>
            <person name="Mavromatis K."/>
            <person name="Markowitz V."/>
            <person name="Palaniappan K."/>
            <person name="Ivanova N."/>
            <person name="Schaumberg A."/>
            <person name="Pati A."/>
            <person name="Liolios K."/>
            <person name="Nordberg H.P."/>
            <person name="Cantor M.N."/>
            <person name="Hua S.X."/>
            <person name="Woyke T."/>
        </authorList>
    </citation>
    <scope>NUCLEOTIDE SEQUENCE [LARGE SCALE GENOMIC DNA]</scope>
    <source>
        <strain evidence="5">DSM 19437</strain>
    </source>
</reference>
<evidence type="ECO:0000256" key="1">
    <source>
        <dbReference type="ARBA" id="ARBA00025483"/>
    </source>
</evidence>
<dbReference type="GO" id="GO:0003677">
    <property type="term" value="F:DNA binding"/>
    <property type="evidence" value="ECO:0007669"/>
    <property type="project" value="InterPro"/>
</dbReference>
<evidence type="ECO:0000313" key="4">
    <source>
        <dbReference type="EMBL" id="AHF14395.1"/>
    </source>
</evidence>
<dbReference type="eggNOG" id="COG0847">
    <property type="taxonomic scope" value="Bacteria"/>
</dbReference>
<dbReference type="Pfam" id="PF00929">
    <property type="entry name" value="RNase_T"/>
    <property type="match status" value="1"/>
</dbReference>
<dbReference type="InterPro" id="IPR047296">
    <property type="entry name" value="GIY-YIG_UvrC_Cho"/>
</dbReference>
<dbReference type="FunFam" id="3.30.420.10:FF:000045">
    <property type="entry name" value="3'-5' exonuclease DinG"/>
    <property type="match status" value="1"/>
</dbReference>
<dbReference type="PANTHER" id="PTHR30231:SF41">
    <property type="entry name" value="DNA POLYMERASE III SUBUNIT EPSILON"/>
    <property type="match status" value="1"/>
</dbReference>
<dbReference type="GO" id="GO:0003887">
    <property type="term" value="F:DNA-directed DNA polymerase activity"/>
    <property type="evidence" value="ECO:0007669"/>
    <property type="project" value="InterPro"/>
</dbReference>
<evidence type="ECO:0000313" key="5">
    <source>
        <dbReference type="Proteomes" id="UP000003586"/>
    </source>
</evidence>
<dbReference type="GO" id="GO:0008408">
    <property type="term" value="F:3'-5' exonuclease activity"/>
    <property type="evidence" value="ECO:0007669"/>
    <property type="project" value="TreeGrafter"/>
</dbReference>
<dbReference type="Proteomes" id="UP000003586">
    <property type="component" value="Chromosome"/>
</dbReference>
<gene>
    <name evidence="4" type="ORF">NIASO_02755</name>
</gene>
<dbReference type="PANTHER" id="PTHR30231">
    <property type="entry name" value="DNA POLYMERASE III SUBUNIT EPSILON"/>
    <property type="match status" value="1"/>
</dbReference>
<comment type="function">
    <text evidence="1">DNA polymerase III is a complex, multichain enzyme responsible for most of the replicative synthesis in bacteria. The epsilon subunit contain the editing function and is a proofreading 3'-5' exonuclease.</text>
</comment>
<dbReference type="Pfam" id="PF01541">
    <property type="entry name" value="GIY-YIG"/>
    <property type="match status" value="1"/>
</dbReference>
<evidence type="ECO:0000256" key="2">
    <source>
        <dbReference type="ARBA" id="ARBA00026073"/>
    </source>
</evidence>
<dbReference type="SMART" id="SM00465">
    <property type="entry name" value="GIYc"/>
    <property type="match status" value="1"/>
</dbReference>
<dbReference type="CDD" id="cd10434">
    <property type="entry name" value="GIY-YIG_UvrC_Cho"/>
    <property type="match status" value="1"/>
</dbReference>
<organism evidence="4 5">
    <name type="scientific">Niabella soli DSM 19437</name>
    <dbReference type="NCBI Taxonomy" id="929713"/>
    <lineage>
        <taxon>Bacteria</taxon>
        <taxon>Pseudomonadati</taxon>
        <taxon>Bacteroidota</taxon>
        <taxon>Chitinophagia</taxon>
        <taxon>Chitinophagales</taxon>
        <taxon>Chitinophagaceae</taxon>
        <taxon>Niabella</taxon>
    </lineage>
</organism>
<comment type="subunit">
    <text evidence="2">DNA polymerase III contains a core (composed of alpha, epsilon and theta chains) that associates with a tau subunit. This core dimerizes to form the POLIII' complex. PolIII' associates with the gamma complex (composed of gamma, delta, delta', psi and chi chains) and with the beta chain to form the complete DNA polymerase III complex.</text>
</comment>
<dbReference type="InterPro" id="IPR036397">
    <property type="entry name" value="RNaseH_sf"/>
</dbReference>